<reference evidence="1" key="1">
    <citation type="submission" date="2021-01" db="EMBL/GenBank/DDBJ databases">
        <authorList>
            <person name="Corre E."/>
            <person name="Pelletier E."/>
            <person name="Niang G."/>
            <person name="Scheremetjew M."/>
            <person name="Finn R."/>
            <person name="Kale V."/>
            <person name="Holt S."/>
            <person name="Cochrane G."/>
            <person name="Meng A."/>
            <person name="Brown T."/>
            <person name="Cohen L."/>
        </authorList>
    </citation>
    <scope>NUCLEOTIDE SEQUENCE</scope>
    <source>
        <strain evidence="1">UTEX LB 985</strain>
    </source>
</reference>
<gene>
    <name evidence="1" type="ORF">CBRE1094_LOCUS20644</name>
</gene>
<proteinExistence type="predicted"/>
<sequence>MASAGTPPMSPTRLRRSYEAMTLWDEYMAASIAGHMGPRPMPLVGTAAPPATAPVTAPVTLPPAGSVAAAVLKANEWEAEAVREGAPSKRMVVLVGAGHVQGRVGIPDRVTRRTGLSTFSVVPLSVPWAASGLPAIERPLDPSEAEWVLYTQREIRGEPMTGKRSSAAGMSQMRTVALPSTPQISRSALRSMVLSKGMVLEI</sequence>
<evidence type="ECO:0008006" key="2">
    <source>
        <dbReference type="Google" id="ProtNLM"/>
    </source>
</evidence>
<dbReference type="EMBL" id="HBGU01037741">
    <property type="protein sequence ID" value="CAD9463993.1"/>
    <property type="molecule type" value="Transcribed_RNA"/>
</dbReference>
<dbReference type="SUPFAM" id="SSF159501">
    <property type="entry name" value="EreA/ChaN-like"/>
    <property type="match status" value="1"/>
</dbReference>
<evidence type="ECO:0000313" key="1">
    <source>
        <dbReference type="EMBL" id="CAD9463993.1"/>
    </source>
</evidence>
<dbReference type="AlphaFoldDB" id="A0A7S2DUA0"/>
<organism evidence="1">
    <name type="scientific">Haptolina brevifila</name>
    <dbReference type="NCBI Taxonomy" id="156173"/>
    <lineage>
        <taxon>Eukaryota</taxon>
        <taxon>Haptista</taxon>
        <taxon>Haptophyta</taxon>
        <taxon>Prymnesiophyceae</taxon>
        <taxon>Prymnesiales</taxon>
        <taxon>Prymnesiaceae</taxon>
        <taxon>Haptolina</taxon>
    </lineage>
</organism>
<accession>A0A7S2DUA0</accession>
<name>A0A7S2DUA0_9EUKA</name>
<protein>
    <recommendedName>
        <fullName evidence="2">Haem-binding uptake Tiki superfamily ChaN domain-containing protein</fullName>
    </recommendedName>
</protein>